<keyword evidence="1 5" id="KW-0489">Methyltransferase</keyword>
<keyword evidence="2" id="KW-0808">Transferase</keyword>
<evidence type="ECO:0000256" key="3">
    <source>
        <dbReference type="ARBA" id="ARBA00022723"/>
    </source>
</evidence>
<dbReference type="KEGG" id="mtr:25482171"/>
<dbReference type="eggNOG" id="ENOG502QQYU">
    <property type="taxonomic scope" value="Eukaryota"/>
</dbReference>
<proteinExistence type="predicted"/>
<evidence type="ECO:0000256" key="1">
    <source>
        <dbReference type="ARBA" id="ARBA00022603"/>
    </source>
</evidence>
<sequence length="379" mass="43023">METVETLHMNKGVDETSYAMNSFLQRKIILLTNQATKKAIVEILCSTKRWPIMKMGIADLGCSSGPNALSVISEIVEAINETSSMMNQTAPKELMLYMNDLFTNDFNNIFASLPSFHKKLRQDMGYNNHDNHNGSNCFVSAVPGTFYGRLFPTKSLHFVHSSSSLHWLSQVPRGLEDERGKGLNKGKLYISKSSPNCVLKAYSQQFKNDFSQFLESRSQEMVHGGRMVLSFMGRESMDPTSPNCCYQWELLAQALMTLVLEGLVEEEKVDSFNAPYYTPCFEELKMEIEKEGSFMVDSHEAYEIDWDTGIELQSGGDTMSSGERVAKTLRAVVESMLEYHFGSHIMDELFQRYAKHVEDHLSKTRTKCINLVISLVKRQ</sequence>
<dbReference type="GO" id="GO:0046872">
    <property type="term" value="F:metal ion binding"/>
    <property type="evidence" value="ECO:0007669"/>
    <property type="project" value="UniProtKB-KW"/>
</dbReference>
<protein>
    <submittedName>
        <fullName evidence="5">Salicylic acid carboxyl methyltransferase</fullName>
    </submittedName>
</protein>
<name>A0A072VEZ5_MEDTR</name>
<evidence type="ECO:0000256" key="2">
    <source>
        <dbReference type="ARBA" id="ARBA00022679"/>
    </source>
</evidence>
<dbReference type="Gene3D" id="1.10.1200.270">
    <property type="entry name" value="Methyltransferase, alpha-helical capping domain"/>
    <property type="match status" value="1"/>
</dbReference>
<dbReference type="InterPro" id="IPR042086">
    <property type="entry name" value="MeTrfase_capping"/>
</dbReference>
<dbReference type="Proteomes" id="UP000002051">
    <property type="component" value="Unassembled WGS sequence"/>
</dbReference>
<dbReference type="PaxDb" id="3880-AES85405"/>
<accession>A0A072VEZ5</accession>
<dbReference type="OrthoDB" id="1523883at2759"/>
<evidence type="ECO:0000313" key="7">
    <source>
        <dbReference type="Proteomes" id="UP000002051"/>
    </source>
</evidence>
<dbReference type="STRING" id="3880.A0A072VEZ5"/>
<keyword evidence="3" id="KW-0479">Metal-binding</keyword>
<reference evidence="5 7" key="1">
    <citation type="journal article" date="2011" name="Nature">
        <title>The Medicago genome provides insight into the evolution of rhizobial symbioses.</title>
        <authorList>
            <person name="Young N.D."/>
            <person name="Debelle F."/>
            <person name="Oldroyd G.E."/>
            <person name="Geurts R."/>
            <person name="Cannon S.B."/>
            <person name="Udvardi M.K."/>
            <person name="Benedito V.A."/>
            <person name="Mayer K.F."/>
            <person name="Gouzy J."/>
            <person name="Schoof H."/>
            <person name="Van de Peer Y."/>
            <person name="Proost S."/>
            <person name="Cook D.R."/>
            <person name="Meyers B.C."/>
            <person name="Spannagl M."/>
            <person name="Cheung F."/>
            <person name="De Mita S."/>
            <person name="Krishnakumar V."/>
            <person name="Gundlach H."/>
            <person name="Zhou S."/>
            <person name="Mudge J."/>
            <person name="Bharti A.K."/>
            <person name="Murray J.D."/>
            <person name="Naoumkina M.A."/>
            <person name="Rosen B."/>
            <person name="Silverstein K.A."/>
            <person name="Tang H."/>
            <person name="Rombauts S."/>
            <person name="Zhao P.X."/>
            <person name="Zhou P."/>
            <person name="Barbe V."/>
            <person name="Bardou P."/>
            <person name="Bechner M."/>
            <person name="Bellec A."/>
            <person name="Berger A."/>
            <person name="Berges H."/>
            <person name="Bidwell S."/>
            <person name="Bisseling T."/>
            <person name="Choisne N."/>
            <person name="Couloux A."/>
            <person name="Denny R."/>
            <person name="Deshpande S."/>
            <person name="Dai X."/>
            <person name="Doyle J.J."/>
            <person name="Dudez A.M."/>
            <person name="Farmer A.D."/>
            <person name="Fouteau S."/>
            <person name="Franken C."/>
            <person name="Gibelin C."/>
            <person name="Gish J."/>
            <person name="Goldstein S."/>
            <person name="Gonzalez A.J."/>
            <person name="Green P.J."/>
            <person name="Hallab A."/>
            <person name="Hartog M."/>
            <person name="Hua A."/>
            <person name="Humphray S.J."/>
            <person name="Jeong D.H."/>
            <person name="Jing Y."/>
            <person name="Jocker A."/>
            <person name="Kenton S.M."/>
            <person name="Kim D.J."/>
            <person name="Klee K."/>
            <person name="Lai H."/>
            <person name="Lang C."/>
            <person name="Lin S."/>
            <person name="Macmil S.L."/>
            <person name="Magdelenat G."/>
            <person name="Matthews L."/>
            <person name="McCorrison J."/>
            <person name="Monaghan E.L."/>
            <person name="Mun J.H."/>
            <person name="Najar F.Z."/>
            <person name="Nicholson C."/>
            <person name="Noirot C."/>
            <person name="O'Bleness M."/>
            <person name="Paule C.R."/>
            <person name="Poulain J."/>
            <person name="Prion F."/>
            <person name="Qin B."/>
            <person name="Qu C."/>
            <person name="Retzel E.F."/>
            <person name="Riddle C."/>
            <person name="Sallet E."/>
            <person name="Samain S."/>
            <person name="Samson N."/>
            <person name="Sanders I."/>
            <person name="Saurat O."/>
            <person name="Scarpelli C."/>
            <person name="Schiex T."/>
            <person name="Segurens B."/>
            <person name="Severin A.J."/>
            <person name="Sherrier D.J."/>
            <person name="Shi R."/>
            <person name="Sims S."/>
            <person name="Singer S.R."/>
            <person name="Sinharoy S."/>
            <person name="Sterck L."/>
            <person name="Viollet A."/>
            <person name="Wang B.B."/>
            <person name="Wang K."/>
            <person name="Wang M."/>
            <person name="Wang X."/>
            <person name="Warfsmann J."/>
            <person name="Weissenbach J."/>
            <person name="White D.D."/>
            <person name="White J.D."/>
            <person name="Wiley G.B."/>
            <person name="Wincker P."/>
            <person name="Xing Y."/>
            <person name="Yang L."/>
            <person name="Yao Z."/>
            <person name="Ying F."/>
            <person name="Zhai J."/>
            <person name="Zhou L."/>
            <person name="Zuber A."/>
            <person name="Denarie J."/>
            <person name="Dixon R.A."/>
            <person name="May G.D."/>
            <person name="Schwartz D.C."/>
            <person name="Rogers J."/>
            <person name="Quetier F."/>
            <person name="Town C.D."/>
            <person name="Roe B.A."/>
        </authorList>
    </citation>
    <scope>NUCLEOTIDE SEQUENCE [LARGE SCALE GENOMIC DNA]</scope>
    <source>
        <strain evidence="5">A17</strain>
        <strain evidence="6 7">cv. Jemalong A17</strain>
    </source>
</reference>
<keyword evidence="4" id="KW-0460">Magnesium</keyword>
<dbReference type="AlphaFoldDB" id="A0A072VEZ5"/>
<evidence type="ECO:0000313" key="6">
    <source>
        <dbReference type="EnsemblPlants" id="KEH40176"/>
    </source>
</evidence>
<dbReference type="PANTHER" id="PTHR31009">
    <property type="entry name" value="S-ADENOSYL-L-METHIONINE:CARBOXYL METHYLTRANSFERASE FAMILY PROTEIN"/>
    <property type="match status" value="1"/>
</dbReference>
<dbReference type="HOGENOM" id="CLU_019628_2_0_1"/>
<evidence type="ECO:0000313" key="5">
    <source>
        <dbReference type="EMBL" id="KEH40176.1"/>
    </source>
</evidence>
<reference evidence="5 7" key="2">
    <citation type="journal article" date="2014" name="BMC Genomics">
        <title>An improved genome release (version Mt4.0) for the model legume Medicago truncatula.</title>
        <authorList>
            <person name="Tang H."/>
            <person name="Krishnakumar V."/>
            <person name="Bidwell S."/>
            <person name="Rosen B."/>
            <person name="Chan A."/>
            <person name="Zhou S."/>
            <person name="Gentzbittel L."/>
            <person name="Childs K.L."/>
            <person name="Yandell M."/>
            <person name="Gundlach H."/>
            <person name="Mayer K.F."/>
            <person name="Schwartz D.C."/>
            <person name="Town C.D."/>
        </authorList>
    </citation>
    <scope>GENOME REANNOTATION</scope>
    <source>
        <strain evidence="5">A17</strain>
        <strain evidence="6 7">cv. Jemalong A17</strain>
    </source>
</reference>
<reference evidence="6" key="3">
    <citation type="submission" date="2015-04" db="UniProtKB">
        <authorList>
            <consortium name="EnsemblPlants"/>
        </authorList>
    </citation>
    <scope>IDENTIFICATION</scope>
    <source>
        <strain evidence="6">cv. Jemalong A17</strain>
    </source>
</reference>
<dbReference type="EnsemblPlants" id="KEH40176">
    <property type="protein sequence ID" value="KEH40176"/>
    <property type="gene ID" value="MTR_1g022455"/>
</dbReference>
<dbReference type="SUPFAM" id="SSF53335">
    <property type="entry name" value="S-adenosyl-L-methionine-dependent methyltransferases"/>
    <property type="match status" value="1"/>
</dbReference>
<dbReference type="GO" id="GO:0008757">
    <property type="term" value="F:S-adenosylmethionine-dependent methyltransferase activity"/>
    <property type="evidence" value="ECO:0000318"/>
    <property type="project" value="GO_Central"/>
</dbReference>
<dbReference type="Gene3D" id="3.40.50.150">
    <property type="entry name" value="Vaccinia Virus protein VP39"/>
    <property type="match status" value="1"/>
</dbReference>
<dbReference type="InterPro" id="IPR029063">
    <property type="entry name" value="SAM-dependent_MTases_sf"/>
</dbReference>
<keyword evidence="7" id="KW-1185">Reference proteome</keyword>
<gene>
    <name evidence="6" type="primary">25482171</name>
    <name evidence="5" type="ordered locus">MTR_1g022455</name>
</gene>
<evidence type="ECO:0000256" key="4">
    <source>
        <dbReference type="ARBA" id="ARBA00022842"/>
    </source>
</evidence>
<dbReference type="GO" id="GO:0032259">
    <property type="term" value="P:methylation"/>
    <property type="evidence" value="ECO:0000318"/>
    <property type="project" value="GO_Central"/>
</dbReference>
<dbReference type="EMBL" id="CM001217">
    <property type="protein sequence ID" value="KEH40176.1"/>
    <property type="molecule type" value="Genomic_DNA"/>
</dbReference>
<dbReference type="Pfam" id="PF03492">
    <property type="entry name" value="Methyltransf_7"/>
    <property type="match status" value="1"/>
</dbReference>
<dbReference type="InterPro" id="IPR005299">
    <property type="entry name" value="MeTrfase_7"/>
</dbReference>
<organism evidence="5 7">
    <name type="scientific">Medicago truncatula</name>
    <name type="common">Barrel medic</name>
    <name type="synonym">Medicago tribuloides</name>
    <dbReference type="NCBI Taxonomy" id="3880"/>
    <lineage>
        <taxon>Eukaryota</taxon>
        <taxon>Viridiplantae</taxon>
        <taxon>Streptophyta</taxon>
        <taxon>Embryophyta</taxon>
        <taxon>Tracheophyta</taxon>
        <taxon>Spermatophyta</taxon>
        <taxon>Magnoliopsida</taxon>
        <taxon>eudicotyledons</taxon>
        <taxon>Gunneridae</taxon>
        <taxon>Pentapetalae</taxon>
        <taxon>rosids</taxon>
        <taxon>fabids</taxon>
        <taxon>Fabales</taxon>
        <taxon>Fabaceae</taxon>
        <taxon>Papilionoideae</taxon>
        <taxon>50 kb inversion clade</taxon>
        <taxon>NPAAA clade</taxon>
        <taxon>Hologalegina</taxon>
        <taxon>IRL clade</taxon>
        <taxon>Trifolieae</taxon>
        <taxon>Medicago</taxon>
    </lineage>
</organism>